<sequence>MVRRSLLVLVLSALLAPRSFTGEEQVKEAKMPFSRSSDRMTGVTQVLSIGGATIEVDLVPGNMDVQPSQLLSWIERGARAVTVYYGRFPVQRVCVQVIPDSGQENSIHGTTWRNVGGFQGFIRMRIGRHVTERDLADDWTMTHEFVHTALSSLPDSQSWMEEGLATYVEPIARAQAGQLPVRQVWAGMILGMWQGQPHRGDLGLDQTHSWGRTYWGGAMFCLVADVEIRRKTENRKGLQNALRAIVATGGTIDKQWPLLKVLGIGDKATGTTVLVDMYNQWKNRPITVDLEELWLELGIRRSGTDGVVLAPRASLSAIRAAITTRPGLD</sequence>
<gene>
    <name evidence="2" type="ORF">ACPOL_3326</name>
</gene>
<dbReference type="OrthoDB" id="1467486at2"/>
<dbReference type="EMBL" id="CP030840">
    <property type="protein sequence ID" value="AXC12617.1"/>
    <property type="molecule type" value="Genomic_DNA"/>
</dbReference>
<evidence type="ECO:0000313" key="3">
    <source>
        <dbReference type="Proteomes" id="UP000253606"/>
    </source>
</evidence>
<feature type="signal peptide" evidence="1">
    <location>
        <begin position="1"/>
        <end position="21"/>
    </location>
</feature>
<reference evidence="2 3" key="1">
    <citation type="journal article" date="2018" name="Front. Microbiol.">
        <title>Hydrolytic Capabilities as a Key to Environmental Success: Chitinolytic and Cellulolytic Acidobacteria From Acidic Sub-arctic Soils and Boreal Peatlands.</title>
        <authorList>
            <person name="Belova S.E."/>
            <person name="Ravin N.V."/>
            <person name="Pankratov T.A."/>
            <person name="Rakitin A.L."/>
            <person name="Ivanova A.A."/>
            <person name="Beletsky A.V."/>
            <person name="Mardanov A.V."/>
            <person name="Sinninghe Damste J.S."/>
            <person name="Dedysh S.N."/>
        </authorList>
    </citation>
    <scope>NUCLEOTIDE SEQUENCE [LARGE SCALE GENOMIC DNA]</scope>
    <source>
        <strain evidence="2 3">SBC82</strain>
    </source>
</reference>
<keyword evidence="1" id="KW-0732">Signal</keyword>
<keyword evidence="3" id="KW-1185">Reference proteome</keyword>
<dbReference type="AlphaFoldDB" id="A0A2Z5G1K0"/>
<dbReference type="Proteomes" id="UP000253606">
    <property type="component" value="Chromosome"/>
</dbReference>
<proteinExistence type="predicted"/>
<dbReference type="RefSeq" id="WP_114207780.1">
    <property type="nucleotide sequence ID" value="NZ_CP030840.1"/>
</dbReference>
<name>A0A2Z5G1K0_9BACT</name>
<organism evidence="2 3">
    <name type="scientific">Acidisarcina polymorpha</name>
    <dbReference type="NCBI Taxonomy" id="2211140"/>
    <lineage>
        <taxon>Bacteria</taxon>
        <taxon>Pseudomonadati</taxon>
        <taxon>Acidobacteriota</taxon>
        <taxon>Terriglobia</taxon>
        <taxon>Terriglobales</taxon>
        <taxon>Acidobacteriaceae</taxon>
        <taxon>Acidisarcina</taxon>
    </lineage>
</organism>
<evidence type="ECO:0008006" key="4">
    <source>
        <dbReference type="Google" id="ProtNLM"/>
    </source>
</evidence>
<evidence type="ECO:0000313" key="2">
    <source>
        <dbReference type="EMBL" id="AXC12617.1"/>
    </source>
</evidence>
<protein>
    <recommendedName>
        <fullName evidence="4">Peptidase MA-like domain-containing protein</fullName>
    </recommendedName>
</protein>
<evidence type="ECO:0000256" key="1">
    <source>
        <dbReference type="SAM" id="SignalP"/>
    </source>
</evidence>
<feature type="chain" id="PRO_5016366755" description="Peptidase MA-like domain-containing protein" evidence="1">
    <location>
        <begin position="22"/>
        <end position="329"/>
    </location>
</feature>
<accession>A0A2Z5G1K0</accession>
<dbReference type="KEGG" id="abas:ACPOL_3326"/>